<comment type="caution">
    <text evidence="6">The sequence shown here is derived from an EMBL/GenBank/DDBJ whole genome shotgun (WGS) entry which is preliminary data.</text>
</comment>
<feature type="transmembrane region" description="Helical" evidence="1">
    <location>
        <begin position="12"/>
        <end position="29"/>
    </location>
</feature>
<protein>
    <submittedName>
        <fullName evidence="6">EAL domain-containing protein</fullName>
    </submittedName>
</protein>
<evidence type="ECO:0000256" key="1">
    <source>
        <dbReference type="SAM" id="Phobius"/>
    </source>
</evidence>
<keyword evidence="1" id="KW-1133">Transmembrane helix</keyword>
<feature type="transmembrane region" description="Helical" evidence="1">
    <location>
        <begin position="116"/>
        <end position="137"/>
    </location>
</feature>
<organism evidence="6 7">
    <name type="scientific">Microvirga splendida</name>
    <dbReference type="NCBI Taxonomy" id="2795727"/>
    <lineage>
        <taxon>Bacteria</taxon>
        <taxon>Pseudomonadati</taxon>
        <taxon>Pseudomonadota</taxon>
        <taxon>Alphaproteobacteria</taxon>
        <taxon>Hyphomicrobiales</taxon>
        <taxon>Methylobacteriaceae</taxon>
        <taxon>Microvirga</taxon>
    </lineage>
</organism>
<dbReference type="Pfam" id="PF00563">
    <property type="entry name" value="EAL"/>
    <property type="match status" value="1"/>
</dbReference>
<dbReference type="PROSITE" id="PS50883">
    <property type="entry name" value="EAL"/>
    <property type="match status" value="1"/>
</dbReference>
<evidence type="ECO:0000313" key="7">
    <source>
        <dbReference type="Proteomes" id="UP000620670"/>
    </source>
</evidence>
<dbReference type="RefSeq" id="WP_199051805.1">
    <property type="nucleotide sequence ID" value="NZ_JAELXT010000057.1"/>
</dbReference>
<dbReference type="NCBIfam" id="TIGR00254">
    <property type="entry name" value="GGDEF"/>
    <property type="match status" value="1"/>
</dbReference>
<dbReference type="EMBL" id="JAELXT010000057">
    <property type="protein sequence ID" value="MBJ6128535.1"/>
    <property type="molecule type" value="Genomic_DNA"/>
</dbReference>
<dbReference type="Pfam" id="PF00990">
    <property type="entry name" value="GGDEF"/>
    <property type="match status" value="1"/>
</dbReference>
<dbReference type="InterPro" id="IPR001610">
    <property type="entry name" value="PAC"/>
</dbReference>
<dbReference type="PROSITE" id="PS50112">
    <property type="entry name" value="PAS"/>
    <property type="match status" value="1"/>
</dbReference>
<evidence type="ECO:0000259" key="5">
    <source>
        <dbReference type="PROSITE" id="PS50887"/>
    </source>
</evidence>
<feature type="transmembrane region" description="Helical" evidence="1">
    <location>
        <begin position="36"/>
        <end position="59"/>
    </location>
</feature>
<dbReference type="InterPro" id="IPR052155">
    <property type="entry name" value="Biofilm_reg_signaling"/>
</dbReference>
<evidence type="ECO:0000259" key="4">
    <source>
        <dbReference type="PROSITE" id="PS50883"/>
    </source>
</evidence>
<dbReference type="SMART" id="SM00052">
    <property type="entry name" value="EAL"/>
    <property type="match status" value="1"/>
</dbReference>
<dbReference type="Gene3D" id="3.30.450.20">
    <property type="entry name" value="PAS domain"/>
    <property type="match status" value="1"/>
</dbReference>
<dbReference type="SUPFAM" id="SSF55785">
    <property type="entry name" value="PYP-like sensor domain (PAS domain)"/>
    <property type="match status" value="1"/>
</dbReference>
<dbReference type="InterPro" id="IPR000160">
    <property type="entry name" value="GGDEF_dom"/>
</dbReference>
<keyword evidence="1" id="KW-0812">Transmembrane</keyword>
<dbReference type="Proteomes" id="UP000620670">
    <property type="component" value="Unassembled WGS sequence"/>
</dbReference>
<dbReference type="SMART" id="SM00091">
    <property type="entry name" value="PAS"/>
    <property type="match status" value="1"/>
</dbReference>
<gene>
    <name evidence="6" type="ORF">JAO75_24410</name>
</gene>
<sequence>MNLDARTLAFDFILTLVVLGGLLFFFWTHNRKVSALAWWSATFILNAIGIGLVNLVPGLPIHPKLMLANSLVALGYGALYTGARIFNERPISKSALVVGPALWMLAYPLFHDNIGARVTVISLITGGFAALAAWELWRRNPHRLASQRAAVALLLVLTTFSLFRAVLGLPMGSMFGVDALVRSWSSEMALFLIVLVPALAFVFLGMAKERIEVGYQKVEEALRESEEHYRFSVELSPQIPWTAEPDGSLLQVSPRWQRLTGLTPDQSTGWKWIEAVHPSERQLARQRMAEFLKAGEPFAFEFRVRLVDDTYRWFRGHAAPRLGRDGAILRWYGMIEDIHERKLARERLHWAAYHDDLTGLPNRRFFYEQVQRALERATKAQTKVGLLLMDLDHLKLVNDRFGHDAGDALLGEFAKRLQSLAGDRYTVARLGGDEFGLLLPEVEHEDEVVVVARFILNRMQHPHPEDDPAHDCRTSIGMVVSRSFAMRAEDLQKQADLALYQSKASGRGMYMMYNPAMSDEAQKVASALETAGRLLSSDQVKPFYQPKISLGSEEPVGFEALLRWEHPRLGIQYPGPISPAFDDTELGSALGARMRSLIFKDMRQWLDAGLTFGRVAVNVSAAEFRHGDYAERVLAELERFGIPTSCLEVEVTESVFLDRNAGNVEQALQVLSAAGVTIALDDFGTGYASLTHLKRFPVHVIKIDRSFVRDIERDAGDAAIVKALLGLGQSLHIEVVAEGVETAAQLAFLKRNGCRLVQGHFFAQALPASEVPQLMST</sequence>
<reference evidence="7" key="1">
    <citation type="submission" date="2020-12" db="EMBL/GenBank/DDBJ databases">
        <title>Hymenobacter sp.</title>
        <authorList>
            <person name="Kim M.K."/>
        </authorList>
    </citation>
    <scope>NUCLEOTIDE SEQUENCE [LARGE SCALE GENOMIC DNA]</scope>
    <source>
        <strain evidence="7">BT325</strain>
    </source>
</reference>
<dbReference type="InterPro" id="IPR029787">
    <property type="entry name" value="Nucleotide_cyclase"/>
</dbReference>
<dbReference type="InterPro" id="IPR035919">
    <property type="entry name" value="EAL_sf"/>
</dbReference>
<dbReference type="PROSITE" id="PS50887">
    <property type="entry name" value="GGDEF"/>
    <property type="match status" value="1"/>
</dbReference>
<dbReference type="Gene3D" id="3.30.70.270">
    <property type="match status" value="1"/>
</dbReference>
<dbReference type="InterPro" id="IPR043128">
    <property type="entry name" value="Rev_trsase/Diguanyl_cyclase"/>
</dbReference>
<dbReference type="InterPro" id="IPR035965">
    <property type="entry name" value="PAS-like_dom_sf"/>
</dbReference>
<evidence type="ECO:0000259" key="3">
    <source>
        <dbReference type="PROSITE" id="PS50113"/>
    </source>
</evidence>
<dbReference type="InterPro" id="IPR000700">
    <property type="entry name" value="PAS-assoc_C"/>
</dbReference>
<feature type="transmembrane region" description="Helical" evidence="1">
    <location>
        <begin position="189"/>
        <end position="207"/>
    </location>
</feature>
<dbReference type="Gene3D" id="3.20.20.450">
    <property type="entry name" value="EAL domain"/>
    <property type="match status" value="1"/>
</dbReference>
<dbReference type="Pfam" id="PF08447">
    <property type="entry name" value="PAS_3"/>
    <property type="match status" value="1"/>
</dbReference>
<accession>A0ABS0Y8V2</accession>
<dbReference type="SUPFAM" id="SSF141868">
    <property type="entry name" value="EAL domain-like"/>
    <property type="match status" value="1"/>
</dbReference>
<feature type="domain" description="PAS" evidence="2">
    <location>
        <begin position="225"/>
        <end position="295"/>
    </location>
</feature>
<dbReference type="InterPro" id="IPR000014">
    <property type="entry name" value="PAS"/>
</dbReference>
<dbReference type="NCBIfam" id="TIGR00229">
    <property type="entry name" value="sensory_box"/>
    <property type="match status" value="1"/>
</dbReference>
<feature type="domain" description="PAC" evidence="3">
    <location>
        <begin position="298"/>
        <end position="350"/>
    </location>
</feature>
<proteinExistence type="predicted"/>
<dbReference type="SMART" id="SM00086">
    <property type="entry name" value="PAC"/>
    <property type="match status" value="1"/>
</dbReference>
<evidence type="ECO:0000313" key="6">
    <source>
        <dbReference type="EMBL" id="MBJ6128535.1"/>
    </source>
</evidence>
<dbReference type="InterPro" id="IPR013655">
    <property type="entry name" value="PAS_fold_3"/>
</dbReference>
<feature type="transmembrane region" description="Helical" evidence="1">
    <location>
        <begin position="149"/>
        <end position="169"/>
    </location>
</feature>
<evidence type="ECO:0000259" key="2">
    <source>
        <dbReference type="PROSITE" id="PS50112"/>
    </source>
</evidence>
<feature type="domain" description="GGDEF" evidence="5">
    <location>
        <begin position="382"/>
        <end position="515"/>
    </location>
</feature>
<feature type="domain" description="EAL" evidence="4">
    <location>
        <begin position="521"/>
        <end position="777"/>
    </location>
</feature>
<keyword evidence="7" id="KW-1185">Reference proteome</keyword>
<dbReference type="CDD" id="cd00130">
    <property type="entry name" value="PAS"/>
    <property type="match status" value="1"/>
</dbReference>
<dbReference type="PROSITE" id="PS50113">
    <property type="entry name" value="PAC"/>
    <property type="match status" value="1"/>
</dbReference>
<name>A0ABS0Y8V2_9HYPH</name>
<dbReference type="PANTHER" id="PTHR44757:SF2">
    <property type="entry name" value="BIOFILM ARCHITECTURE MAINTENANCE PROTEIN MBAA"/>
    <property type="match status" value="1"/>
</dbReference>
<keyword evidence="1" id="KW-0472">Membrane</keyword>
<dbReference type="InterPro" id="IPR001633">
    <property type="entry name" value="EAL_dom"/>
</dbReference>
<dbReference type="SMART" id="SM00267">
    <property type="entry name" value="GGDEF"/>
    <property type="match status" value="1"/>
</dbReference>
<dbReference type="PANTHER" id="PTHR44757">
    <property type="entry name" value="DIGUANYLATE CYCLASE DGCP"/>
    <property type="match status" value="1"/>
</dbReference>
<dbReference type="SUPFAM" id="SSF55073">
    <property type="entry name" value="Nucleotide cyclase"/>
    <property type="match status" value="1"/>
</dbReference>
<dbReference type="CDD" id="cd01948">
    <property type="entry name" value="EAL"/>
    <property type="match status" value="1"/>
</dbReference>
<dbReference type="CDD" id="cd01949">
    <property type="entry name" value="GGDEF"/>
    <property type="match status" value="1"/>
</dbReference>
<feature type="transmembrane region" description="Helical" evidence="1">
    <location>
        <begin position="65"/>
        <end position="82"/>
    </location>
</feature>